<dbReference type="InterPro" id="IPR002401">
    <property type="entry name" value="Cyt_P450_E_grp-I"/>
</dbReference>
<evidence type="ECO:0000256" key="11">
    <source>
        <dbReference type="ARBA" id="ARBA00023004"/>
    </source>
</evidence>
<dbReference type="InterPro" id="IPR017972">
    <property type="entry name" value="Cyt_P450_CS"/>
</dbReference>
<evidence type="ECO:0000256" key="6">
    <source>
        <dbReference type="ARBA" id="ARBA00022617"/>
    </source>
</evidence>
<evidence type="ECO:0000256" key="2">
    <source>
        <dbReference type="ARBA" id="ARBA00004174"/>
    </source>
</evidence>
<organism evidence="17 18">
    <name type="scientific">Operophtera brumata</name>
    <name type="common">Winter moth</name>
    <name type="synonym">Phalaena brumata</name>
    <dbReference type="NCBI Taxonomy" id="104452"/>
    <lineage>
        <taxon>Eukaryota</taxon>
        <taxon>Metazoa</taxon>
        <taxon>Ecdysozoa</taxon>
        <taxon>Arthropoda</taxon>
        <taxon>Hexapoda</taxon>
        <taxon>Insecta</taxon>
        <taxon>Pterygota</taxon>
        <taxon>Neoptera</taxon>
        <taxon>Endopterygota</taxon>
        <taxon>Lepidoptera</taxon>
        <taxon>Glossata</taxon>
        <taxon>Ditrysia</taxon>
        <taxon>Geometroidea</taxon>
        <taxon>Geometridae</taxon>
        <taxon>Larentiinae</taxon>
        <taxon>Operophtera</taxon>
    </lineage>
</organism>
<name>A0A0L7KNL0_OPEBR</name>
<gene>
    <name evidence="17" type="ORF">OBRU01_21512</name>
</gene>
<evidence type="ECO:0000256" key="9">
    <source>
        <dbReference type="ARBA" id="ARBA00022848"/>
    </source>
</evidence>
<dbReference type="PROSITE" id="PS00086">
    <property type="entry name" value="CYTOCHROME_P450"/>
    <property type="match status" value="1"/>
</dbReference>
<dbReference type="InterPro" id="IPR036396">
    <property type="entry name" value="Cyt_P450_sf"/>
</dbReference>
<evidence type="ECO:0000256" key="15">
    <source>
        <dbReference type="PIRSR" id="PIRSR602401-1"/>
    </source>
</evidence>
<keyword evidence="18" id="KW-1185">Reference proteome</keyword>
<evidence type="ECO:0000256" key="3">
    <source>
        <dbReference type="ARBA" id="ARBA00004406"/>
    </source>
</evidence>
<accession>A0A0L7KNL0</accession>
<dbReference type="Pfam" id="PF00067">
    <property type="entry name" value="p450"/>
    <property type="match status" value="1"/>
</dbReference>
<evidence type="ECO:0000256" key="5">
    <source>
        <dbReference type="ARBA" id="ARBA00012109"/>
    </source>
</evidence>
<keyword evidence="8" id="KW-0256">Endoplasmic reticulum</keyword>
<dbReference type="GO" id="GO:0016712">
    <property type="term" value="F:oxidoreductase activity, acting on paired donors, with incorporation or reduction of molecular oxygen, reduced flavin or flavoprotein as one donor, and incorporation of one atom of oxygen"/>
    <property type="evidence" value="ECO:0007669"/>
    <property type="project" value="UniProtKB-EC"/>
</dbReference>
<dbReference type="GO" id="GO:0005789">
    <property type="term" value="C:endoplasmic reticulum membrane"/>
    <property type="evidence" value="ECO:0007669"/>
    <property type="project" value="UniProtKB-SubCell"/>
</dbReference>
<comment type="catalytic activity">
    <reaction evidence="14">
        <text>an organic molecule + reduced [NADPH--hemoprotein reductase] + O2 = an alcohol + oxidized [NADPH--hemoprotein reductase] + H2O + H(+)</text>
        <dbReference type="Rhea" id="RHEA:17149"/>
        <dbReference type="Rhea" id="RHEA-COMP:11964"/>
        <dbReference type="Rhea" id="RHEA-COMP:11965"/>
        <dbReference type="ChEBI" id="CHEBI:15377"/>
        <dbReference type="ChEBI" id="CHEBI:15378"/>
        <dbReference type="ChEBI" id="CHEBI:15379"/>
        <dbReference type="ChEBI" id="CHEBI:30879"/>
        <dbReference type="ChEBI" id="CHEBI:57618"/>
        <dbReference type="ChEBI" id="CHEBI:58210"/>
        <dbReference type="ChEBI" id="CHEBI:142491"/>
        <dbReference type="EC" id="1.14.14.1"/>
    </reaction>
</comment>
<keyword evidence="7 15" id="KW-0479">Metal-binding</keyword>
<keyword evidence="10 16" id="KW-0560">Oxidoreductase</keyword>
<keyword evidence="11 15" id="KW-0408">Iron</keyword>
<dbReference type="PRINTS" id="PR00385">
    <property type="entry name" value="P450"/>
</dbReference>
<evidence type="ECO:0000256" key="7">
    <source>
        <dbReference type="ARBA" id="ARBA00022723"/>
    </source>
</evidence>
<evidence type="ECO:0000256" key="10">
    <source>
        <dbReference type="ARBA" id="ARBA00023002"/>
    </source>
</evidence>
<dbReference type="FunFam" id="1.10.630.10:FF:000042">
    <property type="entry name" value="Cytochrome P450"/>
    <property type="match status" value="1"/>
</dbReference>
<protein>
    <recommendedName>
        <fullName evidence="5">unspecific monooxygenase</fullName>
        <ecNumber evidence="5">1.14.14.1</ecNumber>
    </recommendedName>
</protein>
<dbReference type="InterPro" id="IPR001128">
    <property type="entry name" value="Cyt_P450"/>
</dbReference>
<dbReference type="Proteomes" id="UP000037510">
    <property type="component" value="Unassembled WGS sequence"/>
</dbReference>
<evidence type="ECO:0000256" key="16">
    <source>
        <dbReference type="RuleBase" id="RU000461"/>
    </source>
</evidence>
<keyword evidence="6 15" id="KW-0349">Heme</keyword>
<dbReference type="GO" id="GO:0020037">
    <property type="term" value="F:heme binding"/>
    <property type="evidence" value="ECO:0007669"/>
    <property type="project" value="InterPro"/>
</dbReference>
<keyword evidence="12 16" id="KW-0503">Monooxygenase</keyword>
<comment type="subcellular location">
    <subcellularLocation>
        <location evidence="3">Endoplasmic reticulum membrane</location>
        <topology evidence="3">Peripheral membrane protein</topology>
    </subcellularLocation>
    <subcellularLocation>
        <location evidence="2">Microsome membrane</location>
        <topology evidence="2">Peripheral membrane protein</topology>
    </subcellularLocation>
</comment>
<comment type="cofactor">
    <cofactor evidence="1 15">
        <name>heme</name>
        <dbReference type="ChEBI" id="CHEBI:30413"/>
    </cofactor>
</comment>
<evidence type="ECO:0000313" key="18">
    <source>
        <dbReference type="Proteomes" id="UP000037510"/>
    </source>
</evidence>
<evidence type="ECO:0000256" key="13">
    <source>
        <dbReference type="ARBA" id="ARBA00023136"/>
    </source>
</evidence>
<evidence type="ECO:0000313" key="17">
    <source>
        <dbReference type="EMBL" id="KOB64675.1"/>
    </source>
</evidence>
<evidence type="ECO:0000256" key="8">
    <source>
        <dbReference type="ARBA" id="ARBA00022824"/>
    </source>
</evidence>
<evidence type="ECO:0000256" key="1">
    <source>
        <dbReference type="ARBA" id="ARBA00001971"/>
    </source>
</evidence>
<dbReference type="PANTHER" id="PTHR24292">
    <property type="entry name" value="CYTOCHROME P450"/>
    <property type="match status" value="1"/>
</dbReference>
<feature type="binding site" description="axial binding residue" evidence="15">
    <location>
        <position position="454"/>
    </location>
    <ligand>
        <name>heme</name>
        <dbReference type="ChEBI" id="CHEBI:30413"/>
    </ligand>
    <ligandPart>
        <name>Fe</name>
        <dbReference type="ChEBI" id="CHEBI:18248"/>
    </ligandPart>
</feature>
<dbReference type="STRING" id="104452.A0A0L7KNL0"/>
<proteinExistence type="inferred from homology"/>
<dbReference type="SUPFAM" id="SSF48264">
    <property type="entry name" value="Cytochrome P450"/>
    <property type="match status" value="1"/>
</dbReference>
<dbReference type="CDD" id="cd11056">
    <property type="entry name" value="CYP6-like"/>
    <property type="match status" value="1"/>
</dbReference>
<evidence type="ECO:0000256" key="14">
    <source>
        <dbReference type="ARBA" id="ARBA00047827"/>
    </source>
</evidence>
<dbReference type="InterPro" id="IPR050476">
    <property type="entry name" value="Insect_CytP450_Detox"/>
</dbReference>
<evidence type="ECO:0000256" key="4">
    <source>
        <dbReference type="ARBA" id="ARBA00010617"/>
    </source>
</evidence>
<sequence length="525" mass="59579">MIVIALIIIFVVSLYLYGTRNHTYWLERGVVHEAPLPLFGTEMSRFLMKRSMAQFAADVYCNHPKERFVGGYRACTPTLVIRDPDLVKRIIVTDFKHFYARGFTPAHKWMEPLLRNLFFADGDLWRLLRQRMTPAFTSGKLKAMFPLIVERAERLQARTLAAAAAGRTLDARDLMARYTTDFIGACGFGLDADSLNDDDSEFRKLGAKILNPTLQRAVVSVFKSIFPSVFKYNKFLGQELEDDILSLTKQIREQRGYKPSGRNDFIDFLLEWQQKGKVTVESLEKLKADGTPEAVHLELDDIMVAAQAFIFFVAGFETSSSATSFTLHQLAYHPEVQKKAQDDIDRVLVKYNGRLSYDAIKEMTYLEWVFMEGMRIFPSSGFLMRECVKKYTIPGTDVTIDPGVKITVPIQAIQNDPLYFENPSEFRPERFSPEEVAKRHKFVYLPFGDGPRICIGARLGQMQSLAGLAAVLAKFTVSPTPETRRELISDPRSTIVQNIIGGIPLSFTERTAIAVSLDDENKRSQ</sequence>
<dbReference type="Gene3D" id="1.10.630.10">
    <property type="entry name" value="Cytochrome P450"/>
    <property type="match status" value="1"/>
</dbReference>
<reference evidence="17 18" key="1">
    <citation type="journal article" date="2015" name="Genome Biol. Evol.">
        <title>The genome of winter moth (Operophtera brumata) provides a genomic perspective on sexual dimorphism and phenology.</title>
        <authorList>
            <person name="Derks M.F."/>
            <person name="Smit S."/>
            <person name="Salis L."/>
            <person name="Schijlen E."/>
            <person name="Bossers A."/>
            <person name="Mateman C."/>
            <person name="Pijl A.S."/>
            <person name="de Ridder D."/>
            <person name="Groenen M.A."/>
            <person name="Visser M.E."/>
            <person name="Megens H.J."/>
        </authorList>
    </citation>
    <scope>NUCLEOTIDE SEQUENCE [LARGE SCALE GENOMIC DNA]</scope>
    <source>
        <strain evidence="17">WM2013NL</strain>
        <tissue evidence="17">Head and thorax</tissue>
    </source>
</reference>
<comment type="caution">
    <text evidence="17">The sequence shown here is derived from an EMBL/GenBank/DDBJ whole genome shotgun (WGS) entry which is preliminary data.</text>
</comment>
<dbReference type="EMBL" id="JTDY01008220">
    <property type="protein sequence ID" value="KOB64675.1"/>
    <property type="molecule type" value="Genomic_DNA"/>
</dbReference>
<dbReference type="AlphaFoldDB" id="A0A0L7KNL0"/>
<dbReference type="EC" id="1.14.14.1" evidence="5"/>
<dbReference type="PANTHER" id="PTHR24292:SF54">
    <property type="entry name" value="CYP9F3-RELATED"/>
    <property type="match status" value="1"/>
</dbReference>
<dbReference type="PRINTS" id="PR00463">
    <property type="entry name" value="EP450I"/>
</dbReference>
<keyword evidence="9" id="KW-0492">Microsome</keyword>
<comment type="similarity">
    <text evidence="4 16">Belongs to the cytochrome P450 family.</text>
</comment>
<evidence type="ECO:0000256" key="12">
    <source>
        <dbReference type="ARBA" id="ARBA00023033"/>
    </source>
</evidence>
<keyword evidence="13" id="KW-0472">Membrane</keyword>
<dbReference type="GO" id="GO:0005506">
    <property type="term" value="F:iron ion binding"/>
    <property type="evidence" value="ECO:0007669"/>
    <property type="project" value="InterPro"/>
</dbReference>